<keyword evidence="12" id="KW-0418">Kinase</keyword>
<evidence type="ECO:0000256" key="9">
    <source>
        <dbReference type="ARBA" id="ARBA00023180"/>
    </source>
</evidence>
<keyword evidence="4" id="KW-0812">Transmembrane</keyword>
<dbReference type="InterPro" id="IPR053211">
    <property type="entry name" value="DNA_repair-toleration"/>
</dbReference>
<dbReference type="Gene3D" id="3.80.10.10">
    <property type="entry name" value="Ribonuclease Inhibitor"/>
    <property type="match status" value="2"/>
</dbReference>
<dbReference type="Gramene" id="PRQ58094">
    <property type="protein sequence ID" value="PRQ58094"/>
    <property type="gene ID" value="RchiOBHm_Chr1g0355471"/>
</dbReference>
<feature type="chain" id="PRO_5015127679" evidence="10">
    <location>
        <begin position="22"/>
        <end position="347"/>
    </location>
</feature>
<evidence type="ECO:0000256" key="8">
    <source>
        <dbReference type="ARBA" id="ARBA00023136"/>
    </source>
</evidence>
<evidence type="ECO:0000256" key="10">
    <source>
        <dbReference type="SAM" id="SignalP"/>
    </source>
</evidence>
<dbReference type="GO" id="GO:0016020">
    <property type="term" value="C:membrane"/>
    <property type="evidence" value="ECO:0007669"/>
    <property type="project" value="UniProtKB-SubCell"/>
</dbReference>
<dbReference type="STRING" id="74649.A0A2P6SHC6"/>
<comment type="subcellular location">
    <subcellularLocation>
        <location evidence="1">Membrane</location>
        <topology evidence="1">Single-pass type I membrane protein</topology>
    </subcellularLocation>
</comment>
<accession>A0A2P6SHC6</accession>
<dbReference type="FunFam" id="3.80.10.10:FF:000275">
    <property type="entry name" value="Leucine-rich repeat receptor-like protein kinase"/>
    <property type="match status" value="1"/>
</dbReference>
<keyword evidence="12" id="KW-0723">Serine/threonine-protein kinase</keyword>
<keyword evidence="3" id="KW-0433">Leucine-rich repeat</keyword>
<keyword evidence="8" id="KW-0472">Membrane</keyword>
<protein>
    <submittedName>
        <fullName evidence="12">Putative non-specific serine/threonine protein kinase</fullName>
        <ecNumber evidence="12">2.7.11.1</ecNumber>
    </submittedName>
</protein>
<dbReference type="OMA" id="HGNTTNH"/>
<keyword evidence="7" id="KW-1133">Transmembrane helix</keyword>
<dbReference type="Pfam" id="PF00560">
    <property type="entry name" value="LRR_1"/>
    <property type="match status" value="2"/>
</dbReference>
<evidence type="ECO:0000313" key="12">
    <source>
        <dbReference type="EMBL" id="PRQ58094.1"/>
    </source>
</evidence>
<comment type="caution">
    <text evidence="12">The sequence shown here is derived from an EMBL/GenBank/DDBJ whole genome shotgun (WGS) entry which is preliminary data.</text>
</comment>
<keyword evidence="13" id="KW-1185">Reference proteome</keyword>
<organism evidence="12 13">
    <name type="scientific">Rosa chinensis</name>
    <name type="common">China rose</name>
    <dbReference type="NCBI Taxonomy" id="74649"/>
    <lineage>
        <taxon>Eukaryota</taxon>
        <taxon>Viridiplantae</taxon>
        <taxon>Streptophyta</taxon>
        <taxon>Embryophyta</taxon>
        <taxon>Tracheophyta</taxon>
        <taxon>Spermatophyta</taxon>
        <taxon>Magnoliopsida</taxon>
        <taxon>eudicotyledons</taxon>
        <taxon>Gunneridae</taxon>
        <taxon>Pentapetalae</taxon>
        <taxon>rosids</taxon>
        <taxon>fabids</taxon>
        <taxon>Rosales</taxon>
        <taxon>Rosaceae</taxon>
        <taxon>Rosoideae</taxon>
        <taxon>Rosoideae incertae sedis</taxon>
        <taxon>Rosa</taxon>
    </lineage>
</organism>
<reference evidence="12 13" key="1">
    <citation type="journal article" date="2018" name="Nat. Genet.">
        <title>The Rosa genome provides new insights in the design of modern roses.</title>
        <authorList>
            <person name="Bendahmane M."/>
        </authorList>
    </citation>
    <scope>NUCLEOTIDE SEQUENCE [LARGE SCALE GENOMIC DNA]</scope>
    <source>
        <strain evidence="13">cv. Old Blush</strain>
    </source>
</reference>
<dbReference type="EC" id="2.7.11.1" evidence="12"/>
<keyword evidence="6" id="KW-0677">Repeat</keyword>
<dbReference type="GO" id="GO:0004674">
    <property type="term" value="F:protein serine/threonine kinase activity"/>
    <property type="evidence" value="ECO:0007669"/>
    <property type="project" value="UniProtKB-KW"/>
</dbReference>
<comment type="similarity">
    <text evidence="2">Belongs to the RLP family.</text>
</comment>
<evidence type="ECO:0000256" key="6">
    <source>
        <dbReference type="ARBA" id="ARBA00022737"/>
    </source>
</evidence>
<dbReference type="PANTHER" id="PTHR48060">
    <property type="entry name" value="DNA DAMAGE-REPAIR/TOLERATION PROTEIN DRT100"/>
    <property type="match status" value="1"/>
</dbReference>
<keyword evidence="12" id="KW-0808">Transferase</keyword>
<evidence type="ECO:0000256" key="5">
    <source>
        <dbReference type="ARBA" id="ARBA00022729"/>
    </source>
</evidence>
<keyword evidence="9" id="KW-0325">Glycoprotein</keyword>
<dbReference type="InterPro" id="IPR032675">
    <property type="entry name" value="LRR_dom_sf"/>
</dbReference>
<feature type="signal peptide" evidence="10">
    <location>
        <begin position="1"/>
        <end position="21"/>
    </location>
</feature>
<dbReference type="PANTHER" id="PTHR48060:SF21">
    <property type="entry name" value="L DOMAIN-LIKE PROTEIN"/>
    <property type="match status" value="1"/>
</dbReference>
<evidence type="ECO:0000256" key="1">
    <source>
        <dbReference type="ARBA" id="ARBA00004479"/>
    </source>
</evidence>
<name>A0A2P6SHC6_ROSCH</name>
<dbReference type="SUPFAM" id="SSF52058">
    <property type="entry name" value="L domain-like"/>
    <property type="match status" value="1"/>
</dbReference>
<dbReference type="Proteomes" id="UP000238479">
    <property type="component" value="Chromosome 1"/>
</dbReference>
<evidence type="ECO:0000256" key="7">
    <source>
        <dbReference type="ARBA" id="ARBA00022989"/>
    </source>
</evidence>
<dbReference type="InterPro" id="IPR001611">
    <property type="entry name" value="Leu-rich_rpt"/>
</dbReference>
<evidence type="ECO:0000256" key="2">
    <source>
        <dbReference type="ARBA" id="ARBA00009592"/>
    </source>
</evidence>
<dbReference type="InterPro" id="IPR013210">
    <property type="entry name" value="LRR_N_plant-typ"/>
</dbReference>
<evidence type="ECO:0000256" key="4">
    <source>
        <dbReference type="ARBA" id="ARBA00022692"/>
    </source>
</evidence>
<evidence type="ECO:0000256" key="3">
    <source>
        <dbReference type="ARBA" id="ARBA00022614"/>
    </source>
</evidence>
<keyword evidence="5 10" id="KW-0732">Signal</keyword>
<dbReference type="Pfam" id="PF08263">
    <property type="entry name" value="LRRNT_2"/>
    <property type="match status" value="1"/>
</dbReference>
<evidence type="ECO:0000313" key="13">
    <source>
        <dbReference type="Proteomes" id="UP000238479"/>
    </source>
</evidence>
<evidence type="ECO:0000259" key="11">
    <source>
        <dbReference type="Pfam" id="PF08263"/>
    </source>
</evidence>
<feature type="domain" description="Leucine-rich repeat-containing N-terminal plant-type" evidence="11">
    <location>
        <begin position="39"/>
        <end position="78"/>
    </location>
</feature>
<dbReference type="AlphaFoldDB" id="A0A2P6SHC6"/>
<proteinExistence type="inferred from homology"/>
<dbReference type="EMBL" id="PDCK01000039">
    <property type="protein sequence ID" value="PRQ58094.1"/>
    <property type="molecule type" value="Genomic_DNA"/>
</dbReference>
<sequence length="347" mass="38290">MGGVLVMKLVLIYSLVLNSMSIFCRSSMQLNHMRIRGNETDRLALLAIKAQIQHDPNQVTSSWNETLHFCLWYGITCSRRRQRVTKLELGSLALGGSISPHIGNLSFLRVIDLLNNSFTHQIPPQLGHLHRLQIPPSLGNLSSLEIFATSSNNLEGSIPSSLCQLRKLRFFKLSENKLSGTIPSCIYNLSGIVNFGVSLNQIQGSLPSNLGFDAFPNLQVFSNFDNQFTGAIPSSISNATNLMSFQCESNKHTGQVPNLLKLHKLNTFIVSDNVSTVFSKASPRRARGALQCEATGKSLAGSNLNVLLEKRPLRRRSVAFCRGGASGQSARKKTTKGTLFFFYFLSK</sequence>
<gene>
    <name evidence="12" type="ORF">RchiOBHm_Chr1g0355471</name>
</gene>